<name>A0ABP7I6Z2_9PSEU</name>
<organism evidence="3 4">
    <name type="scientific">Amycolatopsis tucumanensis</name>
    <dbReference type="NCBI Taxonomy" id="401106"/>
    <lineage>
        <taxon>Bacteria</taxon>
        <taxon>Bacillati</taxon>
        <taxon>Actinomycetota</taxon>
        <taxon>Actinomycetes</taxon>
        <taxon>Pseudonocardiales</taxon>
        <taxon>Pseudonocardiaceae</taxon>
        <taxon>Amycolatopsis</taxon>
    </lineage>
</organism>
<comment type="caution">
    <text evidence="3">The sequence shown here is derived from an EMBL/GenBank/DDBJ whole genome shotgun (WGS) entry which is preliminary data.</text>
</comment>
<accession>A0ABP7I6Z2</accession>
<dbReference type="InterPro" id="IPR050486">
    <property type="entry name" value="Mannose-1P_guanyltransferase"/>
</dbReference>
<evidence type="ECO:0000256" key="1">
    <source>
        <dbReference type="PROSITE-ProRule" id="PRU00703"/>
    </source>
</evidence>
<dbReference type="EMBL" id="BAABCM010000003">
    <property type="protein sequence ID" value="GAA3810691.1"/>
    <property type="molecule type" value="Genomic_DNA"/>
</dbReference>
<sequence length="348" mass="37805">MCLKELLIGPDATVRDALLVIDMHEISEVLVTDTRNKLLGAVSENDLRRSLLQGANLGDPVSDLIRPPMMTVGSKSGRAEVLDLMRALGLRQVPILDDEGHVEGLHIENRVLGVRKRPNWAIIMAGGKGTRLGPLTKTIPKPMLPVAGRPILERLVLHLVGAGIERIFLSVNYLASIVEKHFGDGSQFGCSIEYLREDPDVPLGTGGALRLLGELGYAPAEPLLLMNGDLITGFSVDGLLNAHADSGAVATIATSTYEHQIPFGVTECDGNELVRIVEKPTPTWEVNAGIYVIDPALLSRVPHGQLYPITELFVDCISRGERVCSWSLRDDWQDIGRPDELARARGQA</sequence>
<evidence type="ECO:0000313" key="4">
    <source>
        <dbReference type="Proteomes" id="UP001501624"/>
    </source>
</evidence>
<dbReference type="RefSeq" id="WP_237338386.1">
    <property type="nucleotide sequence ID" value="NZ_BAABCM010000003.1"/>
</dbReference>
<dbReference type="SUPFAM" id="SSF54631">
    <property type="entry name" value="CBS-domain pair"/>
    <property type="match status" value="1"/>
</dbReference>
<dbReference type="Proteomes" id="UP001501624">
    <property type="component" value="Unassembled WGS sequence"/>
</dbReference>
<keyword evidence="1" id="KW-0129">CBS domain</keyword>
<keyword evidence="4" id="KW-1185">Reference proteome</keyword>
<dbReference type="InterPro" id="IPR046342">
    <property type="entry name" value="CBS_dom_sf"/>
</dbReference>
<dbReference type="CDD" id="cd06426">
    <property type="entry name" value="NTP_transferase_like_2"/>
    <property type="match status" value="1"/>
</dbReference>
<dbReference type="InterPro" id="IPR029044">
    <property type="entry name" value="Nucleotide-diphossugar_trans"/>
</dbReference>
<dbReference type="SUPFAM" id="SSF53448">
    <property type="entry name" value="Nucleotide-diphospho-sugar transferases"/>
    <property type="match status" value="1"/>
</dbReference>
<dbReference type="Pfam" id="PF00483">
    <property type="entry name" value="NTP_transferase"/>
    <property type="match status" value="1"/>
</dbReference>
<dbReference type="Gene3D" id="3.10.580.10">
    <property type="entry name" value="CBS-domain"/>
    <property type="match status" value="1"/>
</dbReference>
<dbReference type="SMART" id="SM00116">
    <property type="entry name" value="CBS"/>
    <property type="match status" value="2"/>
</dbReference>
<feature type="domain" description="CBS" evidence="2">
    <location>
        <begin position="1"/>
        <end position="57"/>
    </location>
</feature>
<evidence type="ECO:0000313" key="3">
    <source>
        <dbReference type="EMBL" id="GAA3810691.1"/>
    </source>
</evidence>
<protein>
    <submittedName>
        <fullName evidence="3">Nucleotidyltransferase family protein</fullName>
    </submittedName>
</protein>
<gene>
    <name evidence="3" type="ORF">GCM10022380_30590</name>
</gene>
<dbReference type="Pfam" id="PF00571">
    <property type="entry name" value="CBS"/>
    <property type="match status" value="2"/>
</dbReference>
<dbReference type="InterPro" id="IPR000644">
    <property type="entry name" value="CBS_dom"/>
</dbReference>
<reference evidence="4" key="1">
    <citation type="journal article" date="2019" name="Int. J. Syst. Evol. Microbiol.">
        <title>The Global Catalogue of Microorganisms (GCM) 10K type strain sequencing project: providing services to taxonomists for standard genome sequencing and annotation.</title>
        <authorList>
            <consortium name="The Broad Institute Genomics Platform"/>
            <consortium name="The Broad Institute Genome Sequencing Center for Infectious Disease"/>
            <person name="Wu L."/>
            <person name="Ma J."/>
        </authorList>
    </citation>
    <scope>NUCLEOTIDE SEQUENCE [LARGE SCALE GENOMIC DNA]</scope>
    <source>
        <strain evidence="4">JCM 17017</strain>
    </source>
</reference>
<evidence type="ECO:0000259" key="2">
    <source>
        <dbReference type="PROSITE" id="PS51371"/>
    </source>
</evidence>
<dbReference type="InterPro" id="IPR005835">
    <property type="entry name" value="NTP_transferase_dom"/>
</dbReference>
<proteinExistence type="predicted"/>
<dbReference type="Gene3D" id="3.90.550.10">
    <property type="entry name" value="Spore Coat Polysaccharide Biosynthesis Protein SpsA, Chain A"/>
    <property type="match status" value="1"/>
</dbReference>
<dbReference type="PANTHER" id="PTHR22572">
    <property type="entry name" value="SUGAR-1-PHOSPHATE GUANYL TRANSFERASE"/>
    <property type="match status" value="1"/>
</dbReference>
<dbReference type="PROSITE" id="PS51371">
    <property type="entry name" value="CBS"/>
    <property type="match status" value="1"/>
</dbReference>